<dbReference type="AlphaFoldDB" id="A0AA48RCJ0"/>
<evidence type="ECO:0000313" key="1">
    <source>
        <dbReference type="EMBL" id="CAJ0860769.1"/>
    </source>
</evidence>
<dbReference type="EMBL" id="OY288114">
    <property type="protein sequence ID" value="CAJ0860769.1"/>
    <property type="molecule type" value="Genomic_DNA"/>
</dbReference>
<protein>
    <submittedName>
        <fullName evidence="1">Uncharacterized protein</fullName>
    </submittedName>
</protein>
<sequence length="349" mass="38276">MCDCKPHINGIPLMDDAPKAQIDANERATIFHEQYGNDLDAGVTLANIVIALGDYLRRIVGDAAADAGMALVVAPVLEIAGVPLGEPSAWREALEKASCNCFSEWPLGERLHDLVAYAVYGIVMDGSVDAEQRANNLEQAIKEAEEFLQATPAAQWGISPNSDLHNLVRLASNRWALDVGRPVEPAALAKFACVTEGRIRNLMSGPKRAFSSVDGRIPAHEAVAWLSGRPEFWNSIWRDQSLPQYAVKHRPPLEQAIFIPVARDGSPFHPGLARGGGYTIGEKGDEKQIADFDAALLELQRMPVPYWRRPNANSNWGIVAGVRWARLDKSDLEIISKDPDHRLPEDGRA</sequence>
<proteinExistence type="predicted"/>
<gene>
    <name evidence="1" type="ORF">AMST5_01332</name>
</gene>
<reference evidence="1" key="1">
    <citation type="submission" date="2023-07" db="EMBL/GenBank/DDBJ databases">
        <authorList>
            <person name="Pelsma A.J. K."/>
        </authorList>
    </citation>
    <scope>NUCLEOTIDE SEQUENCE</scope>
</reference>
<organism evidence="1">
    <name type="scientific">freshwater sediment metagenome</name>
    <dbReference type="NCBI Taxonomy" id="556182"/>
    <lineage>
        <taxon>unclassified sequences</taxon>
        <taxon>metagenomes</taxon>
        <taxon>ecological metagenomes</taxon>
    </lineage>
</organism>
<accession>A0AA48RCJ0</accession>
<name>A0AA48RCJ0_9ZZZZ</name>